<dbReference type="AlphaFoldDB" id="A0AA88RES9"/>
<dbReference type="InterPro" id="IPR008978">
    <property type="entry name" value="HSP20-like_chaperone"/>
</dbReference>
<organism evidence="1 2">
    <name type="scientific">Escallonia rubra</name>
    <dbReference type="NCBI Taxonomy" id="112253"/>
    <lineage>
        <taxon>Eukaryota</taxon>
        <taxon>Viridiplantae</taxon>
        <taxon>Streptophyta</taxon>
        <taxon>Embryophyta</taxon>
        <taxon>Tracheophyta</taxon>
        <taxon>Spermatophyta</taxon>
        <taxon>Magnoliopsida</taxon>
        <taxon>eudicotyledons</taxon>
        <taxon>Gunneridae</taxon>
        <taxon>Pentapetalae</taxon>
        <taxon>asterids</taxon>
        <taxon>campanulids</taxon>
        <taxon>Escalloniales</taxon>
        <taxon>Escalloniaceae</taxon>
        <taxon>Escallonia</taxon>
    </lineage>
</organism>
<dbReference type="Proteomes" id="UP001187471">
    <property type="component" value="Unassembled WGS sequence"/>
</dbReference>
<dbReference type="PANTHER" id="PTHR34661">
    <property type="entry name" value="INCREASED DNA METHYLATION 3"/>
    <property type="match status" value="1"/>
</dbReference>
<dbReference type="SUPFAM" id="SSF49764">
    <property type="entry name" value="HSP20-like chaperones"/>
    <property type="match status" value="1"/>
</dbReference>
<gene>
    <name evidence="1" type="ORF">RJ640_020671</name>
</gene>
<dbReference type="FunFam" id="2.60.40.790:FF:000049">
    <property type="entry name" value="Increased DNA methylation 3"/>
    <property type="match status" value="1"/>
</dbReference>
<comment type="caution">
    <text evidence="1">The sequence shown here is derived from an EMBL/GenBank/DDBJ whole genome shotgun (WGS) entry which is preliminary data.</text>
</comment>
<sequence>MNVERDTDSKFKPAVVLTGTAKEGKVGPPLGTVDIGVSESAYLFQVALPGVRRKHCNLKCDVQIDGRVYIAGKITGSEVLKNSSTVYDMKVQQLCPPGPFSISFNLPGPVDTRLVSHNFRPDGILEVIVMKYRIPVFAVDGWQFPPS</sequence>
<accession>A0AA88RES9</accession>
<dbReference type="CDD" id="cd06464">
    <property type="entry name" value="ACD_sHsps-like"/>
    <property type="match status" value="1"/>
</dbReference>
<dbReference type="PANTHER" id="PTHR34661:SF2">
    <property type="entry name" value="SHSP DOMAIN-CONTAINING PROTEIN"/>
    <property type="match status" value="1"/>
</dbReference>
<name>A0AA88RES9_9ASTE</name>
<evidence type="ECO:0000313" key="2">
    <source>
        <dbReference type="Proteomes" id="UP001187471"/>
    </source>
</evidence>
<keyword evidence="2" id="KW-1185">Reference proteome</keyword>
<dbReference type="EMBL" id="JAVXUO010000908">
    <property type="protein sequence ID" value="KAK2988189.1"/>
    <property type="molecule type" value="Genomic_DNA"/>
</dbReference>
<reference evidence="1" key="1">
    <citation type="submission" date="2022-12" db="EMBL/GenBank/DDBJ databases">
        <title>Draft genome assemblies for two species of Escallonia (Escalloniales).</title>
        <authorList>
            <person name="Chanderbali A."/>
            <person name="Dervinis C."/>
            <person name="Anghel I."/>
            <person name="Soltis D."/>
            <person name="Soltis P."/>
            <person name="Zapata F."/>
        </authorList>
    </citation>
    <scope>NUCLEOTIDE SEQUENCE</scope>
    <source>
        <strain evidence="1">UCBG92.1500</strain>
        <tissue evidence="1">Leaf</tissue>
    </source>
</reference>
<evidence type="ECO:0000313" key="1">
    <source>
        <dbReference type="EMBL" id="KAK2988189.1"/>
    </source>
</evidence>
<dbReference type="GO" id="GO:0005634">
    <property type="term" value="C:nucleus"/>
    <property type="evidence" value="ECO:0007669"/>
    <property type="project" value="TreeGrafter"/>
</dbReference>
<dbReference type="InterPro" id="IPR039321">
    <property type="entry name" value="IDM2/3-like"/>
</dbReference>
<protein>
    <recommendedName>
        <fullName evidence="3">Increased DNA methylation 3</fullName>
    </recommendedName>
</protein>
<proteinExistence type="predicted"/>
<evidence type="ECO:0008006" key="3">
    <source>
        <dbReference type="Google" id="ProtNLM"/>
    </source>
</evidence>
<dbReference type="Gene3D" id="2.60.40.790">
    <property type="match status" value="1"/>
</dbReference>